<dbReference type="SUPFAM" id="SSF51395">
    <property type="entry name" value="FMN-linked oxidoreductases"/>
    <property type="match status" value="1"/>
</dbReference>
<evidence type="ECO:0000259" key="3">
    <source>
        <dbReference type="Pfam" id="PF00724"/>
    </source>
</evidence>
<reference evidence="4 5" key="1">
    <citation type="submission" date="2012-09" db="EMBL/GenBank/DDBJ databases">
        <title>Genome Sequence of alkane-degrading Bacterium Alcanivorax sp. 19-m-6.</title>
        <authorList>
            <person name="Lai Q."/>
            <person name="Shao Z."/>
        </authorList>
    </citation>
    <scope>NUCLEOTIDE SEQUENCE [LARGE SCALE GENOMIC DNA]</scope>
    <source>
        <strain evidence="4 5">19-m-6</strain>
    </source>
</reference>
<dbReference type="GO" id="GO:0010181">
    <property type="term" value="F:FMN binding"/>
    <property type="evidence" value="ECO:0007669"/>
    <property type="project" value="InterPro"/>
</dbReference>
<evidence type="ECO:0000313" key="4">
    <source>
        <dbReference type="EMBL" id="KGD66655.1"/>
    </source>
</evidence>
<name>A0A095UVT8_9GAMM</name>
<keyword evidence="1" id="KW-0285">Flavoprotein</keyword>
<evidence type="ECO:0000313" key="5">
    <source>
        <dbReference type="Proteomes" id="UP000029444"/>
    </source>
</evidence>
<dbReference type="PANTHER" id="PTHR43656:SF2">
    <property type="entry name" value="BINDING OXIDOREDUCTASE, PUTATIVE (AFU_ORTHOLOGUE AFUA_2G08260)-RELATED"/>
    <property type="match status" value="1"/>
</dbReference>
<dbReference type="Proteomes" id="UP000029444">
    <property type="component" value="Unassembled WGS sequence"/>
</dbReference>
<feature type="domain" description="NADH:flavin oxidoreductase/NADH oxidase N-terminal" evidence="3">
    <location>
        <begin position="39"/>
        <end position="363"/>
    </location>
</feature>
<dbReference type="PATRIC" id="fig|1177154.3.peg.325"/>
<dbReference type="GO" id="GO:0016491">
    <property type="term" value="F:oxidoreductase activity"/>
    <property type="evidence" value="ECO:0007669"/>
    <property type="project" value="UniProtKB-KW"/>
</dbReference>
<dbReference type="eggNOG" id="COG1902">
    <property type="taxonomic scope" value="Bacteria"/>
</dbReference>
<dbReference type="EMBL" id="ARXV01000001">
    <property type="protein sequence ID" value="KGD66655.1"/>
    <property type="molecule type" value="Genomic_DNA"/>
</dbReference>
<keyword evidence="2" id="KW-0560">Oxidoreductase</keyword>
<gene>
    <name evidence="4" type="ORF">Y5S_00322</name>
</gene>
<protein>
    <submittedName>
        <fullName evidence="4">NADH:flavin oxidoreductase</fullName>
    </submittedName>
</protein>
<dbReference type="InterPro" id="IPR001155">
    <property type="entry name" value="OxRdtase_FMN_N"/>
</dbReference>
<evidence type="ECO:0000256" key="1">
    <source>
        <dbReference type="ARBA" id="ARBA00022630"/>
    </source>
</evidence>
<dbReference type="STRING" id="1177154.Y5S_00322"/>
<dbReference type="Pfam" id="PF00724">
    <property type="entry name" value="Oxidored_FMN"/>
    <property type="match status" value="1"/>
</dbReference>
<sequence>MDSLTNIKLNSTANFVPGGPVSYADTLNQSLSLPCGESIPNRFGKSAMSEALGTIDNHATPALETLYGRWSDGGTGLLITGNIMVDRHHTGEPNNVVLENENDLPLLTRWAEAGKRQGNQIWVQLNHPGKQIPRMLASGDTLAPSAVPFGKELKSAFKTPRALTEEEIRDIIKRFATSAAIAKKAGFTGVQIHGAHGYLVSQFLSGHHNQRDDQWGGSLENRMRFPLEIYRAIRKAVGDDYPVSIKLNSADFQRGGFTEEESMTVAQTLAEEGLDLLEISGGNYENPAMAGAKGVRESTATREAYFLDYANKIRERVSIPLMVTGGFRSAKAMAEAVESGATDIVGIARPLAVEPDLPKRILAGQDGVVSRVTPRKTGIKVIDEMAMMEVSWFSRQLHRMGKGQDPKPDESVLLSLFKVITSMGLGSFRTRRLRANV</sequence>
<dbReference type="InterPro" id="IPR013785">
    <property type="entry name" value="Aldolase_TIM"/>
</dbReference>
<dbReference type="PANTHER" id="PTHR43656">
    <property type="entry name" value="BINDING OXIDOREDUCTASE, PUTATIVE (AFU_ORTHOLOGUE AFUA_2G08260)-RELATED"/>
    <property type="match status" value="1"/>
</dbReference>
<keyword evidence="5" id="KW-1185">Reference proteome</keyword>
<organism evidence="4 5">
    <name type="scientific">Alcanivorax nanhaiticus</name>
    <dbReference type="NCBI Taxonomy" id="1177154"/>
    <lineage>
        <taxon>Bacteria</taxon>
        <taxon>Pseudomonadati</taxon>
        <taxon>Pseudomonadota</taxon>
        <taxon>Gammaproteobacteria</taxon>
        <taxon>Oceanospirillales</taxon>
        <taxon>Alcanivoracaceae</taxon>
        <taxon>Alcanivorax</taxon>
    </lineage>
</organism>
<dbReference type="CDD" id="cd04733">
    <property type="entry name" value="OYE_like_2_FMN"/>
    <property type="match status" value="1"/>
</dbReference>
<accession>A0A095UVT8</accession>
<proteinExistence type="predicted"/>
<comment type="caution">
    <text evidence="4">The sequence shown here is derived from an EMBL/GenBank/DDBJ whole genome shotgun (WGS) entry which is preliminary data.</text>
</comment>
<evidence type="ECO:0000256" key="2">
    <source>
        <dbReference type="ARBA" id="ARBA00023002"/>
    </source>
</evidence>
<dbReference type="InterPro" id="IPR051799">
    <property type="entry name" value="NADH_flavin_oxidoreductase"/>
</dbReference>
<dbReference type="AlphaFoldDB" id="A0A095UVT8"/>
<dbReference type="Gene3D" id="3.20.20.70">
    <property type="entry name" value="Aldolase class I"/>
    <property type="match status" value="1"/>
</dbReference>